<feature type="transmembrane region" description="Helical" evidence="2">
    <location>
        <begin position="7"/>
        <end position="30"/>
    </location>
</feature>
<evidence type="ECO:0000313" key="4">
    <source>
        <dbReference type="EMBL" id="GJQ13778.1"/>
    </source>
</evidence>
<dbReference type="GO" id="GO:0034976">
    <property type="term" value="P:response to endoplasmic reticulum stress"/>
    <property type="evidence" value="ECO:0007669"/>
    <property type="project" value="TreeGrafter"/>
</dbReference>
<keyword evidence="2" id="KW-0812">Transmembrane</keyword>
<evidence type="ECO:0000259" key="3">
    <source>
        <dbReference type="PROSITE" id="PS51352"/>
    </source>
</evidence>
<dbReference type="GO" id="GO:0015035">
    <property type="term" value="F:protein-disulfide reductase activity"/>
    <property type="evidence" value="ECO:0007669"/>
    <property type="project" value="TreeGrafter"/>
</dbReference>
<dbReference type="PRINTS" id="PR00421">
    <property type="entry name" value="THIOREDOXIN"/>
</dbReference>
<name>A0A9C7USG5_9RHOD</name>
<dbReference type="InterPro" id="IPR036249">
    <property type="entry name" value="Thioredoxin-like_sf"/>
</dbReference>
<dbReference type="PANTHER" id="PTHR45815">
    <property type="entry name" value="PROTEIN DISULFIDE-ISOMERASE A6"/>
    <property type="match status" value="1"/>
</dbReference>
<feature type="domain" description="Thioredoxin" evidence="3">
    <location>
        <begin position="28"/>
        <end position="150"/>
    </location>
</feature>
<dbReference type="Pfam" id="PF00085">
    <property type="entry name" value="Thioredoxin"/>
    <property type="match status" value="1"/>
</dbReference>
<dbReference type="Proteomes" id="UP001061958">
    <property type="component" value="Unassembled WGS sequence"/>
</dbReference>
<reference evidence="4" key="1">
    <citation type="journal article" date="2022" name="Proc. Natl. Acad. Sci. U.S.A.">
        <title>Life cycle and functional genomics of the unicellular red alga Galdieria for elucidating algal and plant evolution and industrial use.</title>
        <authorList>
            <person name="Hirooka S."/>
            <person name="Itabashi T."/>
            <person name="Ichinose T.M."/>
            <person name="Onuma R."/>
            <person name="Fujiwara T."/>
            <person name="Yamashita S."/>
            <person name="Jong L.W."/>
            <person name="Tomita R."/>
            <person name="Iwane A.H."/>
            <person name="Miyagishima S.Y."/>
        </authorList>
    </citation>
    <scope>NUCLEOTIDE SEQUENCE</scope>
    <source>
        <strain evidence="4">NBRC 102759</strain>
    </source>
</reference>
<reference evidence="4" key="2">
    <citation type="submission" date="2022-01" db="EMBL/GenBank/DDBJ databases">
        <authorList>
            <person name="Hirooka S."/>
            <person name="Miyagishima S.Y."/>
        </authorList>
    </citation>
    <scope>NUCLEOTIDE SEQUENCE</scope>
    <source>
        <strain evidence="4">NBRC 102759</strain>
    </source>
</reference>
<dbReference type="GO" id="GO:0005788">
    <property type="term" value="C:endoplasmic reticulum lumen"/>
    <property type="evidence" value="ECO:0007669"/>
    <property type="project" value="TreeGrafter"/>
</dbReference>
<comment type="caution">
    <text evidence="4">The sequence shown here is derived from an EMBL/GenBank/DDBJ whole genome shotgun (WGS) entry which is preliminary data.</text>
</comment>
<organism evidence="4 5">
    <name type="scientific">Galdieria partita</name>
    <dbReference type="NCBI Taxonomy" id="83374"/>
    <lineage>
        <taxon>Eukaryota</taxon>
        <taxon>Rhodophyta</taxon>
        <taxon>Bangiophyceae</taxon>
        <taxon>Galdieriales</taxon>
        <taxon>Galdieriaceae</taxon>
        <taxon>Galdieria</taxon>
    </lineage>
</organism>
<dbReference type="Gene3D" id="3.40.30.10">
    <property type="entry name" value="Glutaredoxin"/>
    <property type="match status" value="1"/>
</dbReference>
<keyword evidence="2" id="KW-0472">Membrane</keyword>
<evidence type="ECO:0000313" key="5">
    <source>
        <dbReference type="Proteomes" id="UP001061958"/>
    </source>
</evidence>
<dbReference type="EMBL" id="BQMJ01000047">
    <property type="protein sequence ID" value="GJQ13778.1"/>
    <property type="molecule type" value="Genomic_DNA"/>
</dbReference>
<gene>
    <name evidence="4" type="ORF">GpartN1_g5569.t1</name>
</gene>
<dbReference type="OrthoDB" id="74910at2759"/>
<dbReference type="InterPro" id="IPR013766">
    <property type="entry name" value="Thioredoxin_domain"/>
</dbReference>
<keyword evidence="5" id="KW-1185">Reference proteome</keyword>
<sequence length="407" mass="46474">MLVQCRALKLFSLGFWLCMSVYTLTCYVTFVHCLPYNGYSNVTELDQGTFESEVLASPENWLVEFYAPWCGYCKQLEPVYKKVATRLKDAVRVGAVNAEMYPSLSQRYQVRGFPTVFLFRLSNKRNKIPVEYQGDRTSRSLLSFVEERIPSFVAQVKGAGIEPFLRNEAELPHVLLATNKRTPSLLLKALSATYAGSILFGIIHKDEIDSQLMKMYGIQKYPVLLGFSPNSQATSLPDIFYPSHVQRKDIHGFLKQVLNKASLNPSATSTGESENVSNKFGVHNWTQVEQYCLKHNDKICILFIFCLGDDLAQFCWKNLTSRYRDSIFQFSAVAWESCPKRWLDEFGMDSNVCNESTLVAWKTSNMKFATCSNASDTLQVENFMDRLVGGDMHFHKLRNQVLHHDEV</sequence>
<keyword evidence="2" id="KW-1133">Transmembrane helix</keyword>
<protein>
    <recommendedName>
        <fullName evidence="3">Thioredoxin domain-containing protein</fullName>
    </recommendedName>
</protein>
<proteinExistence type="predicted"/>
<dbReference type="InterPro" id="IPR017937">
    <property type="entry name" value="Thioredoxin_CS"/>
</dbReference>
<evidence type="ECO:0000256" key="1">
    <source>
        <dbReference type="ARBA" id="ARBA00003318"/>
    </source>
</evidence>
<dbReference type="SUPFAM" id="SSF52833">
    <property type="entry name" value="Thioredoxin-like"/>
    <property type="match status" value="1"/>
</dbReference>
<dbReference type="PROSITE" id="PS00194">
    <property type="entry name" value="THIOREDOXIN_1"/>
    <property type="match status" value="1"/>
</dbReference>
<dbReference type="PANTHER" id="PTHR45815:SF3">
    <property type="entry name" value="PROTEIN DISULFIDE-ISOMERASE A6"/>
    <property type="match status" value="1"/>
</dbReference>
<comment type="function">
    <text evidence="1">Participates in various redox reactions through the reversible oxidation of its active center dithiol to a disulfide and catalyzes dithiol-disulfide exchange reactions.</text>
</comment>
<accession>A0A9C7USG5</accession>
<evidence type="ECO:0000256" key="2">
    <source>
        <dbReference type="SAM" id="Phobius"/>
    </source>
</evidence>
<dbReference type="AlphaFoldDB" id="A0A9C7USG5"/>
<dbReference type="PROSITE" id="PS51352">
    <property type="entry name" value="THIOREDOXIN_2"/>
    <property type="match status" value="1"/>
</dbReference>